<gene>
    <name evidence="6" type="ORF">JJB74_10625</name>
</gene>
<dbReference type="InterPro" id="IPR052155">
    <property type="entry name" value="Biofilm_reg_signaling"/>
</dbReference>
<dbReference type="SUPFAM" id="SSF141868">
    <property type="entry name" value="EAL domain-like"/>
    <property type="match status" value="1"/>
</dbReference>
<dbReference type="InterPro" id="IPR000160">
    <property type="entry name" value="GGDEF_dom"/>
</dbReference>
<dbReference type="RefSeq" id="WP_200591821.1">
    <property type="nucleotide sequence ID" value="NZ_JAEPBG010000003.1"/>
</dbReference>
<dbReference type="InterPro" id="IPR029016">
    <property type="entry name" value="GAF-like_dom_sf"/>
</dbReference>
<dbReference type="SUPFAM" id="SSF55785">
    <property type="entry name" value="PYP-like sensor domain (PAS domain)"/>
    <property type="match status" value="3"/>
</dbReference>
<dbReference type="InterPro" id="IPR035965">
    <property type="entry name" value="PAS-like_dom_sf"/>
</dbReference>
<dbReference type="SUPFAM" id="SSF55781">
    <property type="entry name" value="GAF domain-like"/>
    <property type="match status" value="2"/>
</dbReference>
<dbReference type="EMBL" id="JAEPBG010000003">
    <property type="protein sequence ID" value="MBK4735063.1"/>
    <property type="molecule type" value="Genomic_DNA"/>
</dbReference>
<dbReference type="SMART" id="SM00086">
    <property type="entry name" value="PAC"/>
    <property type="match status" value="3"/>
</dbReference>
<dbReference type="AlphaFoldDB" id="A0A934STS5"/>
<dbReference type="InterPro" id="IPR000014">
    <property type="entry name" value="PAS"/>
</dbReference>
<feature type="domain" description="EAL" evidence="4">
    <location>
        <begin position="917"/>
        <end position="1171"/>
    </location>
</feature>
<dbReference type="SMART" id="SM00091">
    <property type="entry name" value="PAS"/>
    <property type="match status" value="2"/>
</dbReference>
<name>A0A934STS5_9BURK</name>
<dbReference type="PROSITE" id="PS50113">
    <property type="entry name" value="PAC"/>
    <property type="match status" value="2"/>
</dbReference>
<feature type="domain" description="GGDEF" evidence="5">
    <location>
        <begin position="774"/>
        <end position="908"/>
    </location>
</feature>
<evidence type="ECO:0000256" key="1">
    <source>
        <dbReference type="SAM" id="Coils"/>
    </source>
</evidence>
<dbReference type="FunFam" id="3.20.20.450:FF:000001">
    <property type="entry name" value="Cyclic di-GMP phosphodiesterase yahA"/>
    <property type="match status" value="1"/>
</dbReference>
<proteinExistence type="predicted"/>
<evidence type="ECO:0000259" key="5">
    <source>
        <dbReference type="PROSITE" id="PS50887"/>
    </source>
</evidence>
<dbReference type="Gene3D" id="2.10.70.100">
    <property type="match status" value="1"/>
</dbReference>
<dbReference type="SUPFAM" id="SSF55073">
    <property type="entry name" value="Nucleotide cyclase"/>
    <property type="match status" value="1"/>
</dbReference>
<dbReference type="SMART" id="SM00052">
    <property type="entry name" value="EAL"/>
    <property type="match status" value="1"/>
</dbReference>
<dbReference type="InterPro" id="IPR035919">
    <property type="entry name" value="EAL_sf"/>
</dbReference>
<feature type="domain" description="PAC" evidence="3">
    <location>
        <begin position="396"/>
        <end position="448"/>
    </location>
</feature>
<keyword evidence="7" id="KW-1185">Reference proteome</keyword>
<dbReference type="CDD" id="cd01948">
    <property type="entry name" value="EAL"/>
    <property type="match status" value="1"/>
</dbReference>
<dbReference type="Pfam" id="PF08447">
    <property type="entry name" value="PAS_3"/>
    <property type="match status" value="1"/>
</dbReference>
<dbReference type="Proteomes" id="UP000622890">
    <property type="component" value="Unassembled WGS sequence"/>
</dbReference>
<dbReference type="PANTHER" id="PTHR44757:SF2">
    <property type="entry name" value="BIOFILM ARCHITECTURE MAINTENANCE PROTEIN MBAA"/>
    <property type="match status" value="1"/>
</dbReference>
<dbReference type="Pfam" id="PF00990">
    <property type="entry name" value="GGDEF"/>
    <property type="match status" value="1"/>
</dbReference>
<dbReference type="InterPro" id="IPR001610">
    <property type="entry name" value="PAC"/>
</dbReference>
<accession>A0A934STS5</accession>
<keyword evidence="1" id="KW-0175">Coiled coil</keyword>
<dbReference type="Gene3D" id="3.30.450.20">
    <property type="entry name" value="PAS domain"/>
    <property type="match status" value="3"/>
</dbReference>
<dbReference type="NCBIfam" id="TIGR00254">
    <property type="entry name" value="GGDEF"/>
    <property type="match status" value="1"/>
</dbReference>
<dbReference type="Gene3D" id="3.20.20.450">
    <property type="entry name" value="EAL domain"/>
    <property type="match status" value="1"/>
</dbReference>
<evidence type="ECO:0000313" key="7">
    <source>
        <dbReference type="Proteomes" id="UP000622890"/>
    </source>
</evidence>
<dbReference type="Gene3D" id="3.30.70.270">
    <property type="match status" value="1"/>
</dbReference>
<dbReference type="CDD" id="cd01949">
    <property type="entry name" value="GGDEF"/>
    <property type="match status" value="1"/>
</dbReference>
<dbReference type="NCBIfam" id="TIGR00229">
    <property type="entry name" value="sensory_box"/>
    <property type="match status" value="2"/>
</dbReference>
<feature type="domain" description="PAS" evidence="2">
    <location>
        <begin position="191"/>
        <end position="235"/>
    </location>
</feature>
<dbReference type="Pfam" id="PF00563">
    <property type="entry name" value="EAL"/>
    <property type="match status" value="1"/>
</dbReference>
<evidence type="ECO:0000259" key="2">
    <source>
        <dbReference type="PROSITE" id="PS50112"/>
    </source>
</evidence>
<feature type="coiled-coil region" evidence="1">
    <location>
        <begin position="155"/>
        <end position="194"/>
    </location>
</feature>
<dbReference type="InterPro" id="IPR029787">
    <property type="entry name" value="Nucleotide_cyclase"/>
</dbReference>
<dbReference type="InterPro" id="IPR013655">
    <property type="entry name" value="PAS_fold_3"/>
</dbReference>
<dbReference type="PANTHER" id="PTHR44757">
    <property type="entry name" value="DIGUANYLATE CYCLASE DGCP"/>
    <property type="match status" value="1"/>
</dbReference>
<dbReference type="Pfam" id="PF13426">
    <property type="entry name" value="PAS_9"/>
    <property type="match status" value="2"/>
</dbReference>
<comment type="caution">
    <text evidence="6">The sequence shown here is derived from an EMBL/GenBank/DDBJ whole genome shotgun (WGS) entry which is preliminary data.</text>
</comment>
<dbReference type="PROSITE" id="PS50887">
    <property type="entry name" value="GGDEF"/>
    <property type="match status" value="1"/>
</dbReference>
<feature type="domain" description="PAC" evidence="3">
    <location>
        <begin position="521"/>
        <end position="573"/>
    </location>
</feature>
<dbReference type="InterPro" id="IPR001633">
    <property type="entry name" value="EAL_dom"/>
</dbReference>
<dbReference type="PROSITE" id="PS50112">
    <property type="entry name" value="PAS"/>
    <property type="match status" value="2"/>
</dbReference>
<evidence type="ECO:0000313" key="6">
    <source>
        <dbReference type="EMBL" id="MBK4735063.1"/>
    </source>
</evidence>
<feature type="domain" description="PAS" evidence="2">
    <location>
        <begin position="445"/>
        <end position="518"/>
    </location>
</feature>
<dbReference type="PROSITE" id="PS50883">
    <property type="entry name" value="EAL"/>
    <property type="match status" value="1"/>
</dbReference>
<reference evidence="6" key="1">
    <citation type="submission" date="2021-01" db="EMBL/GenBank/DDBJ databases">
        <title>Genome sequence of strain Noviherbaspirillum sp. DKR-6.</title>
        <authorList>
            <person name="Chaudhary D.K."/>
        </authorList>
    </citation>
    <scope>NUCLEOTIDE SEQUENCE</scope>
    <source>
        <strain evidence="6">DKR-6</strain>
    </source>
</reference>
<dbReference type="InterPro" id="IPR003018">
    <property type="entry name" value="GAF"/>
</dbReference>
<dbReference type="InterPro" id="IPR043128">
    <property type="entry name" value="Rev_trsase/Diguanyl_cyclase"/>
</dbReference>
<evidence type="ECO:0000259" key="4">
    <source>
        <dbReference type="PROSITE" id="PS50883"/>
    </source>
</evidence>
<dbReference type="Gene3D" id="3.30.450.40">
    <property type="match status" value="2"/>
</dbReference>
<sequence length="1184" mass="131149">MTTTIATAASSATPADEDARIATLHRYGILDSASEAIFNDLAELAAMTCATPIGAISLIDRDRLWFKAVIGMAVREVPRELAFCDLVLRSGGDVIVPDTRLHPVLASNPLVAGADGLRFYAGTPLIAENGMVMGSVCVIDRQPRDVTPRQMEGLRMLARQAANLLRQRMRKAELERIAAEKRDLAATLAASEARYRSLFDEHPEPIWAFEHQSLRILEANAAAIRALGYSRAELLEMRLHQLWPAEEVAERTRHANAVDAHQHFVNRVLLRKDGTPIVVEIDVKPIALNNASARLVVAVDVTEREKALRGKQAAEEVARNNRERLRAALDSAQMGEWHLDFTSGVQQHSLWHDRCFGYPNGRSDWTYALFLNHVHPRDRSRVATQLDRAKQRGSTYDLQFRAIWPDGSTHWLHAQGQCHLNEGGKPAYMAGFVREVTATVHATRQLALYKRAIESVNAGVVITDASDKNHPVIYANPEFERMTGYAEAEIIGRNCRMLQGPDTDPATMAELRAAIRSRRATQVTMRNYRKDGSAFWNRLQIAPVFDQREGISHYVGIQQDITSLVLAEQSVAAQARQQTTLAGFGLYALSGRSVVEIYEEALRCVVDTLGIEHALIYKAVNGERAFHVAAQRGWTLLAPHEKVIAAERLSCVRLMFDTAQPLNIGDLNEHAALELETLLEGRGLRSALGAVMRSNGCRHGSLAAFSRTARQFGPGEESFLQGMANILAAALDRVQGENDLAFLAHHDVLTGLPNRAMMSDRLARAIERASRHREKLALMFIDLNRFKVINDSLGHHVGDELLKAVAERISACLRKKDLLSRQGGDEYILLIENAENAGTAAAVAEKIQAALKAPFRMLEKEFYLSGAIGIAMYPDDAVTPDDLLRAADAAMYQAKEQKAAGGYRFFTRELNALTQDRLVLEHGLRTAVAHEELRLVYQPKLDLRASRIHGVEALLRWKHPVHGDISPARFIPVAEATGLIIPISEWVLRQACQQARAWFDAGIEGVNIAVNLSARQFHEKRLAHTIADVLDQTRCRPEWISIEITETDIMRDAEDVVEQLRELKRLGISVSIDDFGTGYSSLGYLKRFDVDVLKIDQSFVRDIPADHDSAAIASSIIALAHSLGMAVVAEGVETQEQRDVLTQWDCDAIQGYLIARPMEAADCAALMMQDAAAKAVRTPLCVVG</sequence>
<evidence type="ECO:0000259" key="3">
    <source>
        <dbReference type="PROSITE" id="PS50113"/>
    </source>
</evidence>
<dbReference type="SMART" id="SM00267">
    <property type="entry name" value="GGDEF"/>
    <property type="match status" value="1"/>
</dbReference>
<dbReference type="InterPro" id="IPR000700">
    <property type="entry name" value="PAS-assoc_C"/>
</dbReference>
<protein>
    <submittedName>
        <fullName evidence="6">EAL domain-containing protein</fullName>
    </submittedName>
</protein>
<dbReference type="CDD" id="cd00130">
    <property type="entry name" value="PAS"/>
    <property type="match status" value="3"/>
</dbReference>
<organism evidence="6 7">
    <name type="scientific">Noviherbaspirillum pedocola</name>
    <dbReference type="NCBI Taxonomy" id="2801341"/>
    <lineage>
        <taxon>Bacteria</taxon>
        <taxon>Pseudomonadati</taxon>
        <taxon>Pseudomonadota</taxon>
        <taxon>Betaproteobacteria</taxon>
        <taxon>Burkholderiales</taxon>
        <taxon>Oxalobacteraceae</taxon>
        <taxon>Noviherbaspirillum</taxon>
    </lineage>
</organism>
<dbReference type="Pfam" id="PF01590">
    <property type="entry name" value="GAF"/>
    <property type="match status" value="2"/>
</dbReference>
<dbReference type="SMART" id="SM00065">
    <property type="entry name" value="GAF"/>
    <property type="match status" value="2"/>
</dbReference>